<evidence type="ECO:0000259" key="9">
    <source>
        <dbReference type="Pfam" id="PF04100"/>
    </source>
</evidence>
<comment type="subcellular location">
    <subcellularLocation>
        <location evidence="2">Endosome membrane</location>
        <topology evidence="2">Peripheral membrane protein</topology>
    </subcellularLocation>
    <subcellularLocation>
        <location evidence="1">Golgi apparatus</location>
        <location evidence="1">trans-Golgi network membrane</location>
        <topology evidence="1">Peripheral membrane protein</topology>
    </subcellularLocation>
</comment>
<keyword evidence="6" id="KW-0472">Membrane</keyword>
<comment type="similarity">
    <text evidence="3">Belongs to the VPS53 family.</text>
</comment>
<protein>
    <submittedName>
        <fullName evidence="11">Uncharacterized protein</fullName>
    </submittedName>
</protein>
<dbReference type="InterPro" id="IPR031745">
    <property type="entry name" value="Vps53_C"/>
</dbReference>
<feature type="region of interest" description="Disordered" evidence="8">
    <location>
        <begin position="1"/>
        <end position="26"/>
    </location>
</feature>
<accession>A0A0D7AP41</accession>
<evidence type="ECO:0000256" key="7">
    <source>
        <dbReference type="SAM" id="Coils"/>
    </source>
</evidence>
<dbReference type="EMBL" id="KN881628">
    <property type="protein sequence ID" value="KIY53086.1"/>
    <property type="molecule type" value="Genomic_DNA"/>
</dbReference>
<evidence type="ECO:0000259" key="10">
    <source>
        <dbReference type="Pfam" id="PF16854"/>
    </source>
</evidence>
<feature type="domain" description="Vps53 C-terminal" evidence="10">
    <location>
        <begin position="645"/>
        <end position="724"/>
    </location>
</feature>
<reference evidence="11 12" key="1">
    <citation type="journal article" date="2015" name="Fungal Genet. Biol.">
        <title>Evolution of novel wood decay mechanisms in Agaricales revealed by the genome sequences of Fistulina hepatica and Cylindrobasidium torrendii.</title>
        <authorList>
            <person name="Floudas D."/>
            <person name="Held B.W."/>
            <person name="Riley R."/>
            <person name="Nagy L.G."/>
            <person name="Koehler G."/>
            <person name="Ransdell A.S."/>
            <person name="Younus H."/>
            <person name="Chow J."/>
            <person name="Chiniquy J."/>
            <person name="Lipzen A."/>
            <person name="Tritt A."/>
            <person name="Sun H."/>
            <person name="Haridas S."/>
            <person name="LaButti K."/>
            <person name="Ohm R.A."/>
            <person name="Kues U."/>
            <person name="Blanchette R.A."/>
            <person name="Grigoriev I.V."/>
            <person name="Minto R.E."/>
            <person name="Hibbett D.S."/>
        </authorList>
    </citation>
    <scope>NUCLEOTIDE SEQUENCE [LARGE SCALE GENOMIC DNA]</scope>
    <source>
        <strain evidence="11 12">ATCC 64428</strain>
    </source>
</reference>
<dbReference type="AlphaFoldDB" id="A0A0D7AP41"/>
<feature type="compositionally biased region" description="Basic and acidic residues" evidence="8">
    <location>
        <begin position="1"/>
        <end position="11"/>
    </location>
</feature>
<keyword evidence="7" id="KW-0175">Coiled coil</keyword>
<evidence type="ECO:0000313" key="12">
    <source>
        <dbReference type="Proteomes" id="UP000054144"/>
    </source>
</evidence>
<dbReference type="GO" id="GO:0010008">
    <property type="term" value="C:endosome membrane"/>
    <property type="evidence" value="ECO:0007669"/>
    <property type="project" value="UniProtKB-SubCell"/>
</dbReference>
<evidence type="ECO:0000256" key="8">
    <source>
        <dbReference type="SAM" id="MobiDB-lite"/>
    </source>
</evidence>
<name>A0A0D7AP41_9AGAR</name>
<dbReference type="GO" id="GO:0042147">
    <property type="term" value="P:retrograde transport, endosome to Golgi"/>
    <property type="evidence" value="ECO:0007669"/>
    <property type="project" value="InterPro"/>
</dbReference>
<evidence type="ECO:0000313" key="11">
    <source>
        <dbReference type="EMBL" id="KIY53086.1"/>
    </source>
</evidence>
<sequence length="837" mass="93590">MSKDADERQPQESRSSQDTSLADPESSLFGGSLTIVEILNELFPTEASLANAENVHASLSQEYDLLLAEVKDLRAQLKLEQDPTNMQRIQEMIADLLSQMSRIREKATESEAVVRNITKDIQALDLAKKNLIYSMTTLKRLHMLVNSLSQLEELVRERRYADVAQTLSAAKELQASFKSFTSVRRISHIWRRLQEIQGSLRTRLDEDFDAFFLQDPSKIMKPATMSDACAVVDVIGQDMRIHIIDRYLSVELKEYRRIFRPTDEAGQLDNLSRRFAWFRRTLMTHETEQGRIFPSEWRVSWHLAARFSDITRDDLSTLLTKADKRLTVKVLLDNLQATVEFETSLGKKWAVSFKEILNTASESLGRPHKSMSSAFEPHMGIFVDAQDRALADMLAPHRKLSAGHNPTRSSLDIPSTIRQNVDEGDTPASVLPSSTELFYFYGQSLDQCAKFTTGKPLYDLAMLHKKWLKIYADDVLGPCLKRGSVSQSRKSTEARLDINRLRQAAIVINTADYCHATALELEDKMKGNVDEAFKRNVTLQDECDLFISVISSAIAVMLREFEIVADPAFLAMIRISWSGERQVSGPSSYTTDLISATEQLVEFIRPLIDQNKYLRNFLDKASSLVFAKFTTALVKTRPIKEAGAEQLLLDLQTIKGRMLKLPGEALVTTGYSRSVNKMSARLDTLLKVIVTPVDPADQFILNYTVLIGDDNFSNFQKVLDLKGTPKTEQNALLDTFLTITSTKPDLKTSSFLSSLDMDPQSVGNLASPLPILFSAVPGGGDGLFSGLASPPSTSPGPGEQPAIVGPGIGRPGGREVFSDFRRFVSFGLRRQDTQPLP</sequence>
<evidence type="ECO:0000256" key="3">
    <source>
        <dbReference type="ARBA" id="ARBA00008628"/>
    </source>
</evidence>
<keyword evidence="12" id="KW-1185">Reference proteome</keyword>
<proteinExistence type="inferred from homology"/>
<dbReference type="OrthoDB" id="10261632at2759"/>
<keyword evidence="5" id="KW-0333">Golgi apparatus</keyword>
<evidence type="ECO:0000256" key="1">
    <source>
        <dbReference type="ARBA" id="ARBA00004150"/>
    </source>
</evidence>
<gene>
    <name evidence="11" type="ORF">FISHEDRAFT_33844</name>
</gene>
<feature type="coiled-coil region" evidence="7">
    <location>
        <begin position="49"/>
        <end position="106"/>
    </location>
</feature>
<dbReference type="PANTHER" id="PTHR12820:SF0">
    <property type="entry name" value="VACUOLAR PROTEIN SORTING-ASSOCIATED PROTEIN 53 HOMOLOG"/>
    <property type="match status" value="1"/>
</dbReference>
<feature type="domain" description="Vps53 N-terminal" evidence="9">
    <location>
        <begin position="35"/>
        <end position="394"/>
    </location>
</feature>
<dbReference type="GO" id="GO:0000938">
    <property type="term" value="C:GARP complex"/>
    <property type="evidence" value="ECO:0007669"/>
    <property type="project" value="InterPro"/>
</dbReference>
<dbReference type="Pfam" id="PF16854">
    <property type="entry name" value="VPS53_C"/>
    <property type="match status" value="1"/>
</dbReference>
<dbReference type="InterPro" id="IPR007234">
    <property type="entry name" value="Vps53_N"/>
</dbReference>
<evidence type="ECO:0000256" key="6">
    <source>
        <dbReference type="ARBA" id="ARBA00023136"/>
    </source>
</evidence>
<keyword evidence="4" id="KW-0967">Endosome</keyword>
<evidence type="ECO:0000256" key="2">
    <source>
        <dbReference type="ARBA" id="ARBA00004481"/>
    </source>
</evidence>
<dbReference type="Gene3D" id="1.10.357.110">
    <property type="entry name" value="Vacuolar protein sorting-associated protein 53, C-terminus"/>
    <property type="match status" value="1"/>
</dbReference>
<dbReference type="GO" id="GO:0005829">
    <property type="term" value="C:cytosol"/>
    <property type="evidence" value="ECO:0007669"/>
    <property type="project" value="GOC"/>
</dbReference>
<evidence type="ECO:0000256" key="5">
    <source>
        <dbReference type="ARBA" id="ARBA00023034"/>
    </source>
</evidence>
<dbReference type="Proteomes" id="UP000054144">
    <property type="component" value="Unassembled WGS sequence"/>
</dbReference>
<evidence type="ECO:0000256" key="4">
    <source>
        <dbReference type="ARBA" id="ARBA00022753"/>
    </source>
</evidence>
<organism evidence="11 12">
    <name type="scientific">Fistulina hepatica ATCC 64428</name>
    <dbReference type="NCBI Taxonomy" id="1128425"/>
    <lineage>
        <taxon>Eukaryota</taxon>
        <taxon>Fungi</taxon>
        <taxon>Dikarya</taxon>
        <taxon>Basidiomycota</taxon>
        <taxon>Agaricomycotina</taxon>
        <taxon>Agaricomycetes</taxon>
        <taxon>Agaricomycetidae</taxon>
        <taxon>Agaricales</taxon>
        <taxon>Fistulinaceae</taxon>
        <taxon>Fistulina</taxon>
    </lineage>
</organism>
<dbReference type="PANTHER" id="PTHR12820">
    <property type="entry name" value="VACUOLAR SORTING PROTEIN 53"/>
    <property type="match status" value="1"/>
</dbReference>
<dbReference type="InterPro" id="IPR038260">
    <property type="entry name" value="Vps53_C_sf"/>
</dbReference>
<dbReference type="Pfam" id="PF04100">
    <property type="entry name" value="Vps53_N"/>
    <property type="match status" value="1"/>
</dbReference>
<dbReference type="InterPro" id="IPR039766">
    <property type="entry name" value="Vps53"/>
</dbReference>
<feature type="region of interest" description="Disordered" evidence="8">
    <location>
        <begin position="787"/>
        <end position="811"/>
    </location>
</feature>